<feature type="compositionally biased region" description="Basic residues" evidence="1">
    <location>
        <begin position="22"/>
        <end position="37"/>
    </location>
</feature>
<reference evidence="2 3" key="1">
    <citation type="submission" date="2008-05" db="EMBL/GenBank/DDBJ databases">
        <authorList>
            <person name="Vogelsberger A.M."/>
            <person name="Jacobs-Sera D."/>
            <person name="Hendrix R.W."/>
            <person name="Hatfull G.F."/>
        </authorList>
    </citation>
    <scope>NUCLEOTIDE SEQUENCE [LARGE SCALE GENOMIC DNA]</scope>
    <source>
        <strain evidence="2 3">Pukovnik</strain>
    </source>
</reference>
<name>B3VGM9_9CAUD</name>
<evidence type="ECO:0000313" key="3">
    <source>
        <dbReference type="Proteomes" id="UP000001211"/>
    </source>
</evidence>
<dbReference type="RefSeq" id="YP_001994897.1">
    <property type="nucleotide sequence ID" value="NC_011023.1"/>
</dbReference>
<evidence type="ECO:0000313" key="2">
    <source>
        <dbReference type="EMBL" id="ACE80006.1"/>
    </source>
</evidence>
<dbReference type="Proteomes" id="UP000001211">
    <property type="component" value="Segment"/>
</dbReference>
<feature type="region of interest" description="Disordered" evidence="1">
    <location>
        <begin position="1"/>
        <end position="48"/>
    </location>
</feature>
<evidence type="ECO:0000256" key="1">
    <source>
        <dbReference type="SAM" id="MobiDB-lite"/>
    </source>
</evidence>
<dbReference type="EMBL" id="EU744250">
    <property type="protein sequence ID" value="ACE80006.1"/>
    <property type="molecule type" value="Genomic_DNA"/>
</dbReference>
<feature type="compositionally biased region" description="Basic and acidic residues" evidence="1">
    <location>
        <begin position="39"/>
        <end position="48"/>
    </location>
</feature>
<keyword evidence="3" id="KW-1185">Reference proteome</keyword>
<sequence>MKDVTDRGREHAERRAAQAAAARKHTNRKREIKRPGKGNRNDWKRDKA</sequence>
<feature type="compositionally biased region" description="Basic and acidic residues" evidence="1">
    <location>
        <begin position="1"/>
        <end position="16"/>
    </location>
</feature>
<dbReference type="KEGG" id="vg:6417683"/>
<accession>B3VGM9</accession>
<proteinExistence type="predicted"/>
<gene>
    <name evidence="2" type="primary">80</name>
    <name evidence="2" type="ORF">Pukovnik_80</name>
</gene>
<dbReference type="GeneID" id="6417683"/>
<protein>
    <submittedName>
        <fullName evidence="2">Uncharacterized protein</fullName>
    </submittedName>
</protein>
<organism evidence="2 3">
    <name type="scientific">Mycobacterium phage Pukovnik</name>
    <dbReference type="NCBI Taxonomy" id="2914013"/>
    <lineage>
        <taxon>Viruses</taxon>
        <taxon>Duplodnaviria</taxon>
        <taxon>Heunggongvirae</taxon>
        <taxon>Uroviricota</taxon>
        <taxon>Caudoviricetes</taxon>
        <taxon>Pukovnikvirus</taxon>
        <taxon>Pukovnikvirus pukovnik</taxon>
    </lineage>
</organism>